<name>A0A1H2ZXG6_THIRO</name>
<keyword evidence="3" id="KW-1185">Reference proteome</keyword>
<gene>
    <name evidence="2" type="ORF">SAMN05421783_11794</name>
</gene>
<dbReference type="STRING" id="1058.SAMN05421783_11794"/>
<dbReference type="EMBL" id="FNNZ01000017">
    <property type="protein sequence ID" value="SDX22056.1"/>
    <property type="molecule type" value="Genomic_DNA"/>
</dbReference>
<proteinExistence type="predicted"/>
<dbReference type="Proteomes" id="UP000198816">
    <property type="component" value="Unassembled WGS sequence"/>
</dbReference>
<reference evidence="3" key="1">
    <citation type="submission" date="2016-10" db="EMBL/GenBank/DDBJ databases">
        <authorList>
            <person name="Varghese N."/>
            <person name="Submissions S."/>
        </authorList>
    </citation>
    <scope>NUCLEOTIDE SEQUENCE [LARGE SCALE GENOMIC DNA]</scope>
    <source>
        <strain evidence="3">DSM 217</strain>
    </source>
</reference>
<evidence type="ECO:0000256" key="1">
    <source>
        <dbReference type="SAM" id="MobiDB-lite"/>
    </source>
</evidence>
<feature type="compositionally biased region" description="Basic residues" evidence="1">
    <location>
        <begin position="74"/>
        <end position="87"/>
    </location>
</feature>
<evidence type="ECO:0000313" key="3">
    <source>
        <dbReference type="Proteomes" id="UP000198816"/>
    </source>
</evidence>
<dbReference type="AlphaFoldDB" id="A0A1H2ZXG6"/>
<sequence>MNASTDETWIHDLTLDDLEDLKRRIGLLFGGMNALYGSLGLPEEMHERVYRRGSDRGHAFRHDRRSEHVGRRASCTRRALHGRRLPKRPPCDSVNHLPDKIRNRTCPMERIKPHRRCGDNSAR</sequence>
<organism evidence="2 3">
    <name type="scientific">Thiocapsa roseopersicina</name>
    <dbReference type="NCBI Taxonomy" id="1058"/>
    <lineage>
        <taxon>Bacteria</taxon>
        <taxon>Pseudomonadati</taxon>
        <taxon>Pseudomonadota</taxon>
        <taxon>Gammaproteobacteria</taxon>
        <taxon>Chromatiales</taxon>
        <taxon>Chromatiaceae</taxon>
        <taxon>Thiocapsa</taxon>
    </lineage>
</organism>
<feature type="region of interest" description="Disordered" evidence="1">
    <location>
        <begin position="53"/>
        <end position="123"/>
    </location>
</feature>
<accession>A0A1H2ZXG6</accession>
<evidence type="ECO:0000313" key="2">
    <source>
        <dbReference type="EMBL" id="SDX22056.1"/>
    </source>
</evidence>
<protein>
    <submittedName>
        <fullName evidence="2">Uncharacterized protein</fullName>
    </submittedName>
</protein>
<feature type="compositionally biased region" description="Basic and acidic residues" evidence="1">
    <location>
        <begin position="97"/>
        <end position="123"/>
    </location>
</feature>
<feature type="compositionally biased region" description="Basic and acidic residues" evidence="1">
    <location>
        <begin position="53"/>
        <end position="70"/>
    </location>
</feature>